<organism evidence="1 2">
    <name type="scientific">Providencia rustigianii</name>
    <dbReference type="NCBI Taxonomy" id="158850"/>
    <lineage>
        <taxon>Bacteria</taxon>
        <taxon>Pseudomonadati</taxon>
        <taxon>Pseudomonadota</taxon>
        <taxon>Gammaproteobacteria</taxon>
        <taxon>Enterobacterales</taxon>
        <taxon>Morganellaceae</taxon>
        <taxon>Providencia</taxon>
    </lineage>
</organism>
<dbReference type="SUPFAM" id="SSF160272">
    <property type="entry name" value="Shew3726-like"/>
    <property type="match status" value="1"/>
</dbReference>
<evidence type="ECO:0000313" key="1">
    <source>
        <dbReference type="EMBL" id="SUC37188.1"/>
    </source>
</evidence>
<reference evidence="1 2" key="1">
    <citation type="submission" date="2018-06" db="EMBL/GenBank/DDBJ databases">
        <authorList>
            <consortium name="Pathogen Informatics"/>
            <person name="Doyle S."/>
        </authorList>
    </citation>
    <scope>NUCLEOTIDE SEQUENCE [LARGE SCALE GENOMIC DNA]</scope>
    <source>
        <strain evidence="1 2">NCTC12026</strain>
    </source>
</reference>
<dbReference type="Pfam" id="PF07369">
    <property type="entry name" value="DUF1488"/>
    <property type="match status" value="1"/>
</dbReference>
<dbReference type="InterPro" id="IPR009962">
    <property type="entry name" value="DUF1488"/>
</dbReference>
<gene>
    <name evidence="1" type="ORF">NCTC12026_03655</name>
</gene>
<dbReference type="AlphaFoldDB" id="A0A379G843"/>
<sequence>MNQAIQFPDREEWDPLLNKVRFPVLVNGMLAECIISDTLLFNRYGNKETSLMLFQTYRWDIEEEFETLIEQGLDNGNNFYELLEDK</sequence>
<evidence type="ECO:0000313" key="2">
    <source>
        <dbReference type="Proteomes" id="UP000255129"/>
    </source>
</evidence>
<dbReference type="Gene3D" id="3.30.160.140">
    <property type="entry name" value="Shew3726-like"/>
    <property type="match status" value="1"/>
</dbReference>
<dbReference type="RefSeq" id="WP_006816308.1">
    <property type="nucleotide sequence ID" value="NZ_AP018946.1"/>
</dbReference>
<accession>A0A379G843</accession>
<name>A0A379G843_9GAMM</name>
<proteinExistence type="predicted"/>
<dbReference type="EMBL" id="UGUA01000002">
    <property type="protein sequence ID" value="SUC37188.1"/>
    <property type="molecule type" value="Genomic_DNA"/>
</dbReference>
<dbReference type="Proteomes" id="UP000255129">
    <property type="component" value="Unassembled WGS sequence"/>
</dbReference>
<dbReference type="GeneID" id="93422862"/>
<dbReference type="InterPro" id="IPR036692">
    <property type="entry name" value="Shew3726-like_sf"/>
</dbReference>
<protein>
    <submittedName>
        <fullName evidence="1">Protein of uncharacterized function (DUF1488)</fullName>
    </submittedName>
</protein>
<dbReference type="OrthoDB" id="6465020at2"/>